<protein>
    <submittedName>
        <fullName evidence="2">Phage tail protein</fullName>
    </submittedName>
</protein>
<dbReference type="Pfam" id="PF07484">
    <property type="entry name" value="Collar"/>
    <property type="match status" value="1"/>
</dbReference>
<dbReference type="EMBL" id="JACAQD010000003">
    <property type="protein sequence ID" value="NWC30977.1"/>
    <property type="molecule type" value="Genomic_DNA"/>
</dbReference>
<dbReference type="InterPro" id="IPR011083">
    <property type="entry name" value="Phage_tail_collar_dom"/>
</dbReference>
<comment type="caution">
    <text evidence="2">The sequence shown here is derived from an EMBL/GenBank/DDBJ whole genome shotgun (WGS) entry which is preliminary data.</text>
</comment>
<evidence type="ECO:0000313" key="2">
    <source>
        <dbReference type="EMBL" id="NWC30977.1"/>
    </source>
</evidence>
<feature type="domain" description="Phage tail collar" evidence="1">
    <location>
        <begin position="6"/>
        <end position="62"/>
    </location>
</feature>
<gene>
    <name evidence="2" type="ORF">HX876_01115</name>
</gene>
<sequence>MEVFLGTIQMFGFNFAPRGWALCNGQLLSLAQNQALFSLLGTVYGGNGQQTFGLPNLQSRLPVCQGNGPGLTPRVMGESSGTENVSVLTSNLPTQVIPTASLTVNTTINLASVPSNPVTAPTSTNAYIGASNPAGPPSAAIYSDAQGAAPVALKGAASTIAGNLTIPGGNLPLGTMNPFLVVNFSIALEGIFPSRN</sequence>
<name>A0A7Y7Y6X6_9PSED</name>
<accession>A0A7Y7Y6X6</accession>
<dbReference type="AlphaFoldDB" id="A0A7Y7Y6X6"/>
<dbReference type="InterPro" id="IPR037053">
    <property type="entry name" value="Phage_tail_collar_dom_sf"/>
</dbReference>
<dbReference type="RefSeq" id="WP_177063500.1">
    <property type="nucleotide sequence ID" value="NZ_JACAPB010000036.1"/>
</dbReference>
<organism evidence="2 3">
    <name type="scientific">Pseudomonas gingeri</name>
    <dbReference type="NCBI Taxonomy" id="117681"/>
    <lineage>
        <taxon>Bacteria</taxon>
        <taxon>Pseudomonadati</taxon>
        <taxon>Pseudomonadota</taxon>
        <taxon>Gammaproteobacteria</taxon>
        <taxon>Pseudomonadales</taxon>
        <taxon>Pseudomonadaceae</taxon>
        <taxon>Pseudomonas</taxon>
    </lineage>
</organism>
<reference evidence="2 3" key="1">
    <citation type="submission" date="2020-04" db="EMBL/GenBank/DDBJ databases">
        <title>Molecular characterization of pseudomonads from Agaricus bisporus reveal novel blotch 2 pathogens in Western Europe.</title>
        <authorList>
            <person name="Taparia T."/>
            <person name="Krijger M."/>
            <person name="Haynes E."/>
            <person name="Elpinstone J.G."/>
            <person name="Noble R."/>
            <person name="Van Der Wolf J."/>
        </authorList>
    </citation>
    <scope>NUCLEOTIDE SEQUENCE [LARGE SCALE GENOMIC DNA]</scope>
    <source>
        <strain evidence="2 3">IPO3737</strain>
    </source>
</reference>
<dbReference type="SUPFAM" id="SSF88874">
    <property type="entry name" value="Receptor-binding domain of short tail fibre protein gp12"/>
    <property type="match status" value="1"/>
</dbReference>
<evidence type="ECO:0000259" key="1">
    <source>
        <dbReference type="Pfam" id="PF07484"/>
    </source>
</evidence>
<proteinExistence type="predicted"/>
<evidence type="ECO:0000313" key="3">
    <source>
        <dbReference type="Proteomes" id="UP000520592"/>
    </source>
</evidence>
<dbReference type="Proteomes" id="UP000520592">
    <property type="component" value="Unassembled WGS sequence"/>
</dbReference>
<dbReference type="Gene3D" id="3.90.1340.10">
    <property type="entry name" value="Phage tail collar domain"/>
    <property type="match status" value="1"/>
</dbReference>